<feature type="region of interest" description="Disordered" evidence="3">
    <location>
        <begin position="1"/>
        <end position="20"/>
    </location>
</feature>
<dbReference type="GO" id="GO:0000981">
    <property type="term" value="F:DNA-binding transcription factor activity, RNA polymerase II-specific"/>
    <property type="evidence" value="ECO:0007669"/>
    <property type="project" value="TreeGrafter"/>
</dbReference>
<proteinExistence type="inferred from homology"/>
<evidence type="ECO:0000256" key="2">
    <source>
        <dbReference type="ARBA" id="ARBA00023125"/>
    </source>
</evidence>
<sequence length="281" mass="31775">MDPPSEEGSSGDGQYSEKELDTRIVQIQAKRFYVDVKENRRGRFIKLAEVSTGHRKNRIIVPMSIVAEFRDRLTEFDARNNQIGPASPSPLPEDGKLHSRVIIKDFRRYYLDLKENERGRFVRVSLISRGIRSQLGIPAQGLIRLRDAFTELIDLFAIPAEIEEERVAFRGDLPESRSIRVENKTFFFDIGQNDRGVFMKISEVKQNFRSSITIPDRSWGKFRDTIDDYMRGIRSNPDPPLEGGRDRDRPAGSSQGPGPSNFPGPSSGTSAFFSPPNLGGL</sequence>
<dbReference type="PANTHER" id="PTHR12611:SF0">
    <property type="entry name" value="PURINE-RICH BINDING PROTEIN-ALPHA, ISOFORM B"/>
    <property type="match status" value="1"/>
</dbReference>
<dbReference type="AlphaFoldDB" id="A0A1D1WA17"/>
<dbReference type="STRING" id="947166.A0A1D1WA17"/>
<dbReference type="Gene3D" id="3.10.450.700">
    <property type="match status" value="1"/>
</dbReference>
<accession>A0A1D1WA17</accession>
<evidence type="ECO:0000256" key="3">
    <source>
        <dbReference type="SAM" id="MobiDB-lite"/>
    </source>
</evidence>
<dbReference type="InterPro" id="IPR006628">
    <property type="entry name" value="PUR-bd_fam"/>
</dbReference>
<name>A0A1D1WA17_RAMVA</name>
<dbReference type="PANTHER" id="PTHR12611">
    <property type="entry name" value="PUR-TRANSCRIPTIONAL ACTIVATOR"/>
    <property type="match status" value="1"/>
</dbReference>
<dbReference type="GO" id="GO:0000977">
    <property type="term" value="F:RNA polymerase II transcription regulatory region sequence-specific DNA binding"/>
    <property type="evidence" value="ECO:0007669"/>
    <property type="project" value="InterPro"/>
</dbReference>
<gene>
    <name evidence="4" type="primary">RvY_17787-1</name>
    <name evidence="4" type="synonym">RvY_17787.1</name>
    <name evidence="4" type="ORF">RvY_17787</name>
</gene>
<dbReference type="OrthoDB" id="523901at2759"/>
<organism evidence="4 5">
    <name type="scientific">Ramazzottius varieornatus</name>
    <name type="common">Water bear</name>
    <name type="synonym">Tardigrade</name>
    <dbReference type="NCBI Taxonomy" id="947166"/>
    <lineage>
        <taxon>Eukaryota</taxon>
        <taxon>Metazoa</taxon>
        <taxon>Ecdysozoa</taxon>
        <taxon>Tardigrada</taxon>
        <taxon>Eutardigrada</taxon>
        <taxon>Parachela</taxon>
        <taxon>Hypsibioidea</taxon>
        <taxon>Ramazzottiidae</taxon>
        <taxon>Ramazzottius</taxon>
    </lineage>
</organism>
<dbReference type="Proteomes" id="UP000186922">
    <property type="component" value="Unassembled WGS sequence"/>
</dbReference>
<dbReference type="Pfam" id="PF04845">
    <property type="entry name" value="PurA"/>
    <property type="match status" value="1"/>
</dbReference>
<dbReference type="GO" id="GO:0032422">
    <property type="term" value="F:purine-rich negative regulatory element binding"/>
    <property type="evidence" value="ECO:0007669"/>
    <property type="project" value="InterPro"/>
</dbReference>
<dbReference type="GO" id="GO:0005634">
    <property type="term" value="C:nucleus"/>
    <property type="evidence" value="ECO:0007669"/>
    <property type="project" value="TreeGrafter"/>
</dbReference>
<dbReference type="FunFam" id="3.30.2450.30:FF:000003">
    <property type="entry name" value="Histone acetyltransferase"/>
    <property type="match status" value="1"/>
</dbReference>
<evidence type="ECO:0000256" key="1">
    <source>
        <dbReference type="ARBA" id="ARBA00009251"/>
    </source>
</evidence>
<dbReference type="SMART" id="SM00712">
    <property type="entry name" value="PUR"/>
    <property type="match status" value="3"/>
</dbReference>
<dbReference type="EMBL" id="BDGG01000016">
    <property type="protein sequence ID" value="GAV08029.1"/>
    <property type="molecule type" value="Genomic_DNA"/>
</dbReference>
<keyword evidence="2" id="KW-0238">DNA-binding</keyword>
<comment type="caution">
    <text evidence="4">The sequence shown here is derived from an EMBL/GenBank/DDBJ whole genome shotgun (WGS) entry which is preliminary data.</text>
</comment>
<feature type="compositionally biased region" description="Low complexity" evidence="3">
    <location>
        <begin position="252"/>
        <end position="270"/>
    </location>
</feature>
<keyword evidence="5" id="KW-1185">Reference proteome</keyword>
<dbReference type="Gene3D" id="3.30.2450.30">
    <property type="match status" value="1"/>
</dbReference>
<reference evidence="4 5" key="1">
    <citation type="journal article" date="2016" name="Nat. Commun.">
        <title>Extremotolerant tardigrade genome and improved radiotolerance of human cultured cells by tardigrade-unique protein.</title>
        <authorList>
            <person name="Hashimoto T."/>
            <person name="Horikawa D.D."/>
            <person name="Saito Y."/>
            <person name="Kuwahara H."/>
            <person name="Kozuka-Hata H."/>
            <person name="Shin-I T."/>
            <person name="Minakuchi Y."/>
            <person name="Ohishi K."/>
            <person name="Motoyama A."/>
            <person name="Aizu T."/>
            <person name="Enomoto A."/>
            <person name="Kondo K."/>
            <person name="Tanaka S."/>
            <person name="Hara Y."/>
            <person name="Koshikawa S."/>
            <person name="Sagara H."/>
            <person name="Miura T."/>
            <person name="Yokobori S."/>
            <person name="Miyagawa K."/>
            <person name="Suzuki Y."/>
            <person name="Kubo T."/>
            <person name="Oyama M."/>
            <person name="Kohara Y."/>
            <person name="Fujiyama A."/>
            <person name="Arakawa K."/>
            <person name="Katayama T."/>
            <person name="Toyoda A."/>
            <person name="Kunieda T."/>
        </authorList>
    </citation>
    <scope>NUCLEOTIDE SEQUENCE [LARGE SCALE GENOMIC DNA]</scope>
    <source>
        <strain evidence="4 5">YOKOZUNA-1</strain>
    </source>
</reference>
<evidence type="ECO:0008006" key="6">
    <source>
        <dbReference type="Google" id="ProtNLM"/>
    </source>
</evidence>
<evidence type="ECO:0000313" key="4">
    <source>
        <dbReference type="EMBL" id="GAV08029.1"/>
    </source>
</evidence>
<protein>
    <recommendedName>
        <fullName evidence="6">Transcriptional activator protein Pur-alpha</fullName>
    </recommendedName>
</protein>
<comment type="similarity">
    <text evidence="1">Belongs to the PUR DNA-binding protein family.</text>
</comment>
<evidence type="ECO:0000313" key="5">
    <source>
        <dbReference type="Proteomes" id="UP000186922"/>
    </source>
</evidence>
<feature type="region of interest" description="Disordered" evidence="3">
    <location>
        <begin position="230"/>
        <end position="281"/>
    </location>
</feature>